<keyword evidence="7 10" id="KW-0472">Membrane</keyword>
<dbReference type="InterPro" id="IPR036640">
    <property type="entry name" value="ABC1_TM_sf"/>
</dbReference>
<dbReference type="InterPro" id="IPR003593">
    <property type="entry name" value="AAA+_ATPase"/>
</dbReference>
<dbReference type="STRING" id="578462.A0A0L0SC42"/>
<proteinExistence type="inferred from homology"/>
<evidence type="ECO:0000313" key="13">
    <source>
        <dbReference type="EMBL" id="KNE60002.1"/>
    </source>
</evidence>
<reference evidence="14" key="2">
    <citation type="submission" date="2009-11" db="EMBL/GenBank/DDBJ databases">
        <title>The Genome Sequence of Allomyces macrogynus strain ATCC 38327.</title>
        <authorList>
            <consortium name="The Broad Institute Genome Sequencing Platform"/>
            <person name="Russ C."/>
            <person name="Cuomo C."/>
            <person name="Shea T."/>
            <person name="Young S.K."/>
            <person name="Zeng Q."/>
            <person name="Koehrsen M."/>
            <person name="Haas B."/>
            <person name="Borodovsky M."/>
            <person name="Guigo R."/>
            <person name="Alvarado L."/>
            <person name="Berlin A."/>
            <person name="Borenstein D."/>
            <person name="Chen Z."/>
            <person name="Engels R."/>
            <person name="Freedman E."/>
            <person name="Gellesch M."/>
            <person name="Goldberg J."/>
            <person name="Griggs A."/>
            <person name="Gujja S."/>
            <person name="Heiman D."/>
            <person name="Hepburn T."/>
            <person name="Howarth C."/>
            <person name="Jen D."/>
            <person name="Larson L."/>
            <person name="Lewis B."/>
            <person name="Mehta T."/>
            <person name="Park D."/>
            <person name="Pearson M."/>
            <person name="Roberts A."/>
            <person name="Saif S."/>
            <person name="Shenoy N."/>
            <person name="Sisk P."/>
            <person name="Stolte C."/>
            <person name="Sykes S."/>
            <person name="Walk T."/>
            <person name="White J."/>
            <person name="Yandava C."/>
            <person name="Burger G."/>
            <person name="Gray M.W."/>
            <person name="Holland P.W.H."/>
            <person name="King N."/>
            <person name="Lang F.B.F."/>
            <person name="Roger A.J."/>
            <person name="Ruiz-Trillo I."/>
            <person name="Lander E."/>
            <person name="Nusbaum C."/>
        </authorList>
    </citation>
    <scope>NUCLEOTIDE SEQUENCE [LARGE SCALE GENOMIC DNA]</scope>
    <source>
        <strain evidence="14">ATCC 38327</strain>
    </source>
</reference>
<feature type="domain" description="ABC transmembrane type-1" evidence="12">
    <location>
        <begin position="540"/>
        <end position="835"/>
    </location>
</feature>
<feature type="compositionally biased region" description="Low complexity" evidence="9">
    <location>
        <begin position="472"/>
        <end position="487"/>
    </location>
</feature>
<feature type="transmembrane region" description="Helical" evidence="10">
    <location>
        <begin position="53"/>
        <end position="73"/>
    </location>
</feature>
<organism evidence="13 14">
    <name type="scientific">Allomyces macrogynus (strain ATCC 38327)</name>
    <name type="common">Allomyces javanicus var. macrogynus</name>
    <dbReference type="NCBI Taxonomy" id="578462"/>
    <lineage>
        <taxon>Eukaryota</taxon>
        <taxon>Fungi</taxon>
        <taxon>Fungi incertae sedis</taxon>
        <taxon>Blastocladiomycota</taxon>
        <taxon>Blastocladiomycetes</taxon>
        <taxon>Blastocladiales</taxon>
        <taxon>Blastocladiaceae</taxon>
        <taxon>Allomyces</taxon>
    </lineage>
</organism>
<evidence type="ECO:0000256" key="2">
    <source>
        <dbReference type="ARBA" id="ARBA00022448"/>
    </source>
</evidence>
<keyword evidence="4" id="KW-0547">Nucleotide-binding</keyword>
<dbReference type="AlphaFoldDB" id="A0A0L0SC42"/>
<feature type="compositionally biased region" description="Low complexity" evidence="9">
    <location>
        <begin position="1177"/>
        <end position="1192"/>
    </location>
</feature>
<evidence type="ECO:0000256" key="7">
    <source>
        <dbReference type="ARBA" id="ARBA00023136"/>
    </source>
</evidence>
<feature type="compositionally biased region" description="Polar residues" evidence="9">
    <location>
        <begin position="444"/>
        <end position="453"/>
    </location>
</feature>
<feature type="region of interest" description="Disordered" evidence="9">
    <location>
        <begin position="135"/>
        <end position="183"/>
    </location>
</feature>
<evidence type="ECO:0000259" key="12">
    <source>
        <dbReference type="PROSITE" id="PS50929"/>
    </source>
</evidence>
<evidence type="ECO:0000256" key="6">
    <source>
        <dbReference type="ARBA" id="ARBA00022989"/>
    </source>
</evidence>
<dbReference type="InterPro" id="IPR039421">
    <property type="entry name" value="Type_1_exporter"/>
</dbReference>
<feature type="transmembrane region" description="Helical" evidence="10">
    <location>
        <begin position="537"/>
        <end position="560"/>
    </location>
</feature>
<feature type="transmembrane region" description="Helical" evidence="10">
    <location>
        <begin position="213"/>
        <end position="235"/>
    </location>
</feature>
<keyword evidence="5" id="KW-0067">ATP-binding</keyword>
<feature type="compositionally biased region" description="Polar residues" evidence="9">
    <location>
        <begin position="157"/>
        <end position="171"/>
    </location>
</feature>
<dbReference type="Gene3D" id="3.40.50.300">
    <property type="entry name" value="P-loop containing nucleotide triphosphate hydrolases"/>
    <property type="match status" value="1"/>
</dbReference>
<accession>A0A0L0SC42</accession>
<dbReference type="SMART" id="SM00382">
    <property type="entry name" value="AAA"/>
    <property type="match status" value="1"/>
</dbReference>
<feature type="transmembrane region" description="Helical" evidence="10">
    <location>
        <begin position="284"/>
        <end position="304"/>
    </location>
</feature>
<dbReference type="PROSITE" id="PS50929">
    <property type="entry name" value="ABC_TM1F"/>
    <property type="match status" value="1"/>
</dbReference>
<dbReference type="Gene3D" id="1.20.1560.10">
    <property type="entry name" value="ABC transporter type 1, transmembrane domain"/>
    <property type="match status" value="1"/>
</dbReference>
<dbReference type="CDD" id="cd03253">
    <property type="entry name" value="ABCC_ATM1_transporter"/>
    <property type="match status" value="1"/>
</dbReference>
<dbReference type="PROSITE" id="PS00211">
    <property type="entry name" value="ABC_TRANSPORTER_1"/>
    <property type="match status" value="1"/>
</dbReference>
<comment type="subcellular location">
    <subcellularLocation>
        <location evidence="1">Membrane</location>
        <topology evidence="1">Multi-pass membrane protein</topology>
    </subcellularLocation>
</comment>
<feature type="compositionally biased region" description="Basic and acidic residues" evidence="9">
    <location>
        <begin position="497"/>
        <end position="507"/>
    </location>
</feature>
<feature type="compositionally biased region" description="Low complexity" evidence="9">
    <location>
        <begin position="135"/>
        <end position="151"/>
    </location>
</feature>
<evidence type="ECO:0000256" key="5">
    <source>
        <dbReference type="ARBA" id="ARBA00022840"/>
    </source>
</evidence>
<dbReference type="PANTHER" id="PTHR24221:SF654">
    <property type="entry name" value="ATP-BINDING CASSETTE SUB-FAMILY B MEMBER 6"/>
    <property type="match status" value="1"/>
</dbReference>
<dbReference type="SUPFAM" id="SSF52540">
    <property type="entry name" value="P-loop containing nucleoside triphosphate hydrolases"/>
    <property type="match status" value="1"/>
</dbReference>
<dbReference type="InterPro" id="IPR017871">
    <property type="entry name" value="ABC_transporter-like_CS"/>
</dbReference>
<dbReference type="InterPro" id="IPR011527">
    <property type="entry name" value="ABC1_TM_dom"/>
</dbReference>
<feature type="region of interest" description="Disordered" evidence="9">
    <location>
        <begin position="1113"/>
        <end position="1139"/>
    </location>
</feature>
<dbReference type="GO" id="GO:0005774">
    <property type="term" value="C:vacuolar membrane"/>
    <property type="evidence" value="ECO:0007669"/>
    <property type="project" value="TreeGrafter"/>
</dbReference>
<dbReference type="PROSITE" id="PS50893">
    <property type="entry name" value="ABC_TRANSPORTER_2"/>
    <property type="match status" value="1"/>
</dbReference>
<sequence length="1207" mass="132733">MDDQTRPAASAMHFNQHGEVVQAATSTNTEPLTTTSSGSHAVVWGYASRLAPWLNAVLCTAPLLIYTLCWLTVATRRCLAKRRTHHSRRTGAVLDDALAYCRHTGAATEPQSQPRDEGHESADDEFRDEVRDATLPLLRHSPPHSPGSRTPIGRSTAPPSRSWSPLTNMDTSMIDDDDDDDTSETYDADGVHALPMMPATDPTKEPPPTVMTWMIVALTLASTLSHLFCLVYLAALHLVAMSDQQANRDLWAVFPWWPITHAIAAAAWTFNCVFLYLRRHRWDCTWVVGGYWALAASINVMDLYNHVCYWSSPTVLDPNGTDTWGAAGDVAYARASLQPVLLVPLLIRHLASVALLAAVMVRFHYRSPARAILQASDTIWTDARVTEAMLAHLDLEQPHLVNGKGTAAPASPVAAPNPRWPRVADVARRTSTRVTAATTASSTGFTDRFSNPAMSPEPADDDTENGNGQVKPLLGAAAAAGTDAAGTAPPPTATGRQRVETSTADKFKPPTTFQDYLDKFGKLAPFVWPARDRYLQCLVLVCGLLLFVGRVVNVLLPLQYKALVDCLTPTNGDAGSMPSAGRVPWEAISVFVLLRFLQGSVGMVNTAQDVLWIPVGQYTTRAISLRMFQHLHSLSHRFHLTRKTGEILRVQDRGVSSVVSLLSTILFNILPTLVDIAIAVIFFIAQFDMWFGLIVFVTMVLYIWATIHITEIRTKYRRKSNALENEMEAKAVDSLLNFETVKFYNAERFECAQYAKAIAAYQAADWQSSFTSAALNFAQNTIIQIGLLAGSLLCAHRVAVRQTMSVGDFVLYMAYITQLYGPLNYFGSYYRQLQKNFVDMEKMLDLLAQEPEIRDLPRPAPINPAQMRGKVTFQNVVFAYDPRVPTLRGISFDIPAGKTVALVGSSGSGKSTILRLLFRFYDVQGGRILIDGVDIRHMAQSDLRSLIGVVPQDTVLFNDSIRYNIRYGRVTSSDQEVEEAARAAQIHDRIMGFPDKYETKVGERGTRLSGGEKQRVAIARTVLKNPVIAMYDEASSALDTATERMLQRELRSISKNKTTLIIAHRLSTIIHADMILVVHHGEIVERGSHEELLRNPQGVYHDMWEKQLRDNEVDLERASESSSSGVSSSGSPRHAAKTGPTVKIAALDEVHAGEAHFPLGASKSDLTVTTDRDGDSSPDPSGSDAGDGVDPAADADEGPNVRSSPRH</sequence>
<feature type="compositionally biased region" description="Low complexity" evidence="9">
    <location>
        <begin position="1120"/>
        <end position="1131"/>
    </location>
</feature>
<evidence type="ECO:0000313" key="14">
    <source>
        <dbReference type="Proteomes" id="UP000054350"/>
    </source>
</evidence>
<dbReference type="InterPro" id="IPR027417">
    <property type="entry name" value="P-loop_NTPase"/>
</dbReference>
<feature type="region of interest" description="Disordered" evidence="9">
    <location>
        <begin position="429"/>
        <end position="507"/>
    </location>
</feature>
<feature type="transmembrane region" description="Helical" evidence="10">
    <location>
        <begin position="346"/>
        <end position="365"/>
    </location>
</feature>
<dbReference type="GO" id="GO:0015439">
    <property type="term" value="F:ABC-type heme transporter activity"/>
    <property type="evidence" value="ECO:0007669"/>
    <property type="project" value="TreeGrafter"/>
</dbReference>
<feature type="compositionally biased region" description="Acidic residues" evidence="9">
    <location>
        <begin position="173"/>
        <end position="183"/>
    </location>
</feature>
<dbReference type="CDD" id="cd18581">
    <property type="entry name" value="ABC_6TM_ABCB6"/>
    <property type="match status" value="1"/>
</dbReference>
<dbReference type="GO" id="GO:0005524">
    <property type="term" value="F:ATP binding"/>
    <property type="evidence" value="ECO:0007669"/>
    <property type="project" value="UniProtKB-KW"/>
</dbReference>
<keyword evidence="6 10" id="KW-1133">Transmembrane helix</keyword>
<dbReference type="GO" id="GO:0020037">
    <property type="term" value="F:heme binding"/>
    <property type="evidence" value="ECO:0007669"/>
    <property type="project" value="TreeGrafter"/>
</dbReference>
<dbReference type="Pfam" id="PF00664">
    <property type="entry name" value="ABC_membrane"/>
    <property type="match status" value="1"/>
</dbReference>
<gene>
    <name evidence="13" type="ORF">AMAG_05442</name>
</gene>
<comment type="similarity">
    <text evidence="8">Belongs to the ABC transporter superfamily. ABCB family. Heavy Metal importer (TC 3.A.1.210) subfamily.</text>
</comment>
<dbReference type="Pfam" id="PF00005">
    <property type="entry name" value="ABC_tran"/>
    <property type="match status" value="1"/>
</dbReference>
<evidence type="ECO:0000259" key="11">
    <source>
        <dbReference type="PROSITE" id="PS50893"/>
    </source>
</evidence>
<evidence type="ECO:0000256" key="3">
    <source>
        <dbReference type="ARBA" id="ARBA00022692"/>
    </source>
</evidence>
<evidence type="ECO:0000256" key="9">
    <source>
        <dbReference type="SAM" id="MobiDB-lite"/>
    </source>
</evidence>
<dbReference type="PANTHER" id="PTHR24221">
    <property type="entry name" value="ATP-BINDING CASSETTE SUB-FAMILY B"/>
    <property type="match status" value="1"/>
</dbReference>
<dbReference type="VEuPathDB" id="FungiDB:AMAG_05442"/>
<feature type="transmembrane region" description="Helical" evidence="10">
    <location>
        <begin position="658"/>
        <end position="684"/>
    </location>
</feature>
<reference evidence="13 14" key="1">
    <citation type="submission" date="2009-11" db="EMBL/GenBank/DDBJ databases">
        <title>Annotation of Allomyces macrogynus ATCC 38327.</title>
        <authorList>
            <consortium name="The Broad Institute Genome Sequencing Platform"/>
            <person name="Russ C."/>
            <person name="Cuomo C."/>
            <person name="Burger G."/>
            <person name="Gray M.W."/>
            <person name="Holland P.W.H."/>
            <person name="King N."/>
            <person name="Lang F.B.F."/>
            <person name="Roger A.J."/>
            <person name="Ruiz-Trillo I."/>
            <person name="Young S.K."/>
            <person name="Zeng Q."/>
            <person name="Gargeya S."/>
            <person name="Fitzgerald M."/>
            <person name="Haas B."/>
            <person name="Abouelleil A."/>
            <person name="Alvarado L."/>
            <person name="Arachchi H.M."/>
            <person name="Berlin A."/>
            <person name="Chapman S.B."/>
            <person name="Gearin G."/>
            <person name="Goldberg J."/>
            <person name="Griggs A."/>
            <person name="Gujja S."/>
            <person name="Hansen M."/>
            <person name="Heiman D."/>
            <person name="Howarth C."/>
            <person name="Larimer J."/>
            <person name="Lui A."/>
            <person name="MacDonald P.J.P."/>
            <person name="McCowen C."/>
            <person name="Montmayeur A."/>
            <person name="Murphy C."/>
            <person name="Neiman D."/>
            <person name="Pearson M."/>
            <person name="Priest M."/>
            <person name="Roberts A."/>
            <person name="Saif S."/>
            <person name="Shea T."/>
            <person name="Sisk P."/>
            <person name="Stolte C."/>
            <person name="Sykes S."/>
            <person name="Wortman J."/>
            <person name="Nusbaum C."/>
            <person name="Birren B."/>
        </authorList>
    </citation>
    <scope>NUCLEOTIDE SEQUENCE [LARGE SCALE GENOMIC DNA]</scope>
    <source>
        <strain evidence="13 14">ATCC 38327</strain>
    </source>
</reference>
<feature type="region of interest" description="Disordered" evidence="9">
    <location>
        <begin position="1156"/>
        <end position="1207"/>
    </location>
</feature>
<keyword evidence="14" id="KW-1185">Reference proteome</keyword>
<dbReference type="Proteomes" id="UP000054350">
    <property type="component" value="Unassembled WGS sequence"/>
</dbReference>
<dbReference type="FunFam" id="3.40.50.300:FF:000186">
    <property type="entry name" value="ATP-binding cassette sub-family B member 7, mitochondrial"/>
    <property type="match status" value="1"/>
</dbReference>
<feature type="transmembrane region" description="Helical" evidence="10">
    <location>
        <begin position="255"/>
        <end position="277"/>
    </location>
</feature>
<protein>
    <submittedName>
        <fullName evidence="13">Uncharacterized protein</fullName>
    </submittedName>
</protein>
<keyword evidence="2" id="KW-0813">Transport</keyword>
<name>A0A0L0SC42_ALLM3</name>
<keyword evidence="3 10" id="KW-0812">Transmembrane</keyword>
<evidence type="ECO:0000256" key="10">
    <source>
        <dbReference type="SAM" id="Phobius"/>
    </source>
</evidence>
<dbReference type="eggNOG" id="KOG0056">
    <property type="taxonomic scope" value="Eukaryota"/>
</dbReference>
<feature type="domain" description="ABC transporter" evidence="11">
    <location>
        <begin position="871"/>
        <end position="1105"/>
    </location>
</feature>
<feature type="transmembrane region" description="Helical" evidence="10">
    <location>
        <begin position="690"/>
        <end position="710"/>
    </location>
</feature>
<feature type="region of interest" description="Disordered" evidence="9">
    <location>
        <begin position="106"/>
        <end position="125"/>
    </location>
</feature>
<evidence type="ECO:0000256" key="1">
    <source>
        <dbReference type="ARBA" id="ARBA00004141"/>
    </source>
</evidence>
<dbReference type="InterPro" id="IPR003439">
    <property type="entry name" value="ABC_transporter-like_ATP-bd"/>
</dbReference>
<dbReference type="GO" id="GO:0016887">
    <property type="term" value="F:ATP hydrolysis activity"/>
    <property type="evidence" value="ECO:0007669"/>
    <property type="project" value="InterPro"/>
</dbReference>
<dbReference type="SUPFAM" id="SSF90123">
    <property type="entry name" value="ABC transporter transmembrane region"/>
    <property type="match status" value="1"/>
</dbReference>
<evidence type="ECO:0000256" key="4">
    <source>
        <dbReference type="ARBA" id="ARBA00022741"/>
    </source>
</evidence>
<feature type="compositionally biased region" description="Low complexity" evidence="9">
    <location>
        <begin position="432"/>
        <end position="443"/>
    </location>
</feature>
<dbReference type="OrthoDB" id="6500128at2759"/>
<evidence type="ECO:0000256" key="8">
    <source>
        <dbReference type="ARBA" id="ARBA00024363"/>
    </source>
</evidence>
<dbReference type="EMBL" id="GG745335">
    <property type="protein sequence ID" value="KNE60002.1"/>
    <property type="molecule type" value="Genomic_DNA"/>
</dbReference>